<feature type="transmembrane region" description="Helical" evidence="5">
    <location>
        <begin position="254"/>
        <end position="280"/>
    </location>
</feature>
<evidence type="ECO:0000256" key="1">
    <source>
        <dbReference type="ARBA" id="ARBA00022475"/>
    </source>
</evidence>
<feature type="transmembrane region" description="Helical" evidence="5">
    <location>
        <begin position="216"/>
        <end position="234"/>
    </location>
</feature>
<keyword evidence="6" id="KW-0175">Coiled coil</keyword>
<proteinExistence type="inferred from homology"/>
<dbReference type="GO" id="GO:0005576">
    <property type="term" value="C:extracellular region"/>
    <property type="evidence" value="ECO:0007669"/>
    <property type="project" value="TreeGrafter"/>
</dbReference>
<feature type="transmembrane region" description="Helical" evidence="5">
    <location>
        <begin position="112"/>
        <end position="133"/>
    </location>
</feature>
<keyword evidence="2 5" id="KW-0812">Transmembrane</keyword>
<feature type="transmembrane region" description="Helical" evidence="5">
    <location>
        <begin position="12"/>
        <end position="31"/>
    </location>
</feature>
<feature type="transmembrane region" description="Helical" evidence="5">
    <location>
        <begin position="51"/>
        <end position="72"/>
    </location>
</feature>
<dbReference type="AlphaFoldDB" id="A0A857DJ48"/>
<dbReference type="HAMAP" id="MF_01600">
    <property type="entry name" value="UPF0182"/>
    <property type="match status" value="1"/>
</dbReference>
<evidence type="ECO:0000313" key="9">
    <source>
        <dbReference type="Proteomes" id="UP000430508"/>
    </source>
</evidence>
<keyword evidence="4 5" id="KW-0472">Membrane</keyword>
<dbReference type="EMBL" id="CP046996">
    <property type="protein sequence ID" value="QHA00489.1"/>
    <property type="molecule type" value="Genomic_DNA"/>
</dbReference>
<feature type="coiled-coil region" evidence="6">
    <location>
        <begin position="889"/>
        <end position="916"/>
    </location>
</feature>
<dbReference type="GO" id="GO:0005886">
    <property type="term" value="C:plasma membrane"/>
    <property type="evidence" value="ECO:0007669"/>
    <property type="project" value="UniProtKB-SubCell"/>
</dbReference>
<reference evidence="8 9" key="1">
    <citation type="submission" date="2019-12" db="EMBL/GenBank/DDBJ databases">
        <title>Sequence classification of anaerobic respiratory reductive dehalogenases: First we see many, then we see few.</title>
        <authorList>
            <person name="Molenda O."/>
            <person name="Puentes Jacome L.A."/>
            <person name="Cao X."/>
            <person name="Nesbo C.L."/>
            <person name="Tang S."/>
            <person name="Morson N."/>
            <person name="Patron J."/>
            <person name="Lomheim L."/>
            <person name="Wishart D.S."/>
            <person name="Edwards E.A."/>
        </authorList>
    </citation>
    <scope>NUCLEOTIDE SEQUENCE [LARGE SCALE GENOMIC DNA]</scope>
    <source>
        <strain evidence="8 9">12DCA</strain>
    </source>
</reference>
<name>A0A857DJ48_9FIRM</name>
<keyword evidence="1 5" id="KW-1003">Cell membrane</keyword>
<evidence type="ECO:0000313" key="8">
    <source>
        <dbReference type="EMBL" id="QHA00489.1"/>
    </source>
</evidence>
<feature type="transmembrane region" description="Helical" evidence="5">
    <location>
        <begin position="287"/>
        <end position="309"/>
    </location>
</feature>
<evidence type="ECO:0000256" key="6">
    <source>
        <dbReference type="SAM" id="Coils"/>
    </source>
</evidence>
<keyword evidence="3 5" id="KW-1133">Transmembrane helix</keyword>
<organism evidence="8 9">
    <name type="scientific">Dehalobacter restrictus</name>
    <dbReference type="NCBI Taxonomy" id="55583"/>
    <lineage>
        <taxon>Bacteria</taxon>
        <taxon>Bacillati</taxon>
        <taxon>Bacillota</taxon>
        <taxon>Clostridia</taxon>
        <taxon>Eubacteriales</taxon>
        <taxon>Desulfitobacteriaceae</taxon>
        <taxon>Dehalobacter</taxon>
    </lineage>
</organism>
<feature type="region of interest" description="Disordered" evidence="7">
    <location>
        <begin position="917"/>
        <end position="956"/>
    </location>
</feature>
<evidence type="ECO:0000256" key="4">
    <source>
        <dbReference type="ARBA" id="ARBA00023136"/>
    </source>
</evidence>
<feature type="compositionally biased region" description="Polar residues" evidence="7">
    <location>
        <begin position="924"/>
        <end position="941"/>
    </location>
</feature>
<evidence type="ECO:0000256" key="2">
    <source>
        <dbReference type="ARBA" id="ARBA00022692"/>
    </source>
</evidence>
<evidence type="ECO:0000256" key="3">
    <source>
        <dbReference type="ARBA" id="ARBA00022989"/>
    </source>
</evidence>
<comment type="similarity">
    <text evidence="5">Belongs to the UPF0182 family.</text>
</comment>
<dbReference type="Proteomes" id="UP000430508">
    <property type="component" value="Chromosome"/>
</dbReference>
<dbReference type="Pfam" id="PF03699">
    <property type="entry name" value="UPF0182"/>
    <property type="match status" value="1"/>
</dbReference>
<evidence type="ECO:0000256" key="7">
    <source>
        <dbReference type="SAM" id="MobiDB-lite"/>
    </source>
</evidence>
<evidence type="ECO:0000256" key="5">
    <source>
        <dbReference type="HAMAP-Rule" id="MF_01600"/>
    </source>
</evidence>
<gene>
    <name evidence="8" type="ORF">GQ588_07540</name>
</gene>
<sequence>MRGKSIFKPVLKVLVLLIIIIAVLSALSGFYEDWLWFTDLGYATLFWTPFFSKVLIQAINGTMLFLVIFVTLMSGRHAFTTFYNERFRKRIRLVEEVNLPPAVSPRRVTVSLLVLSAVVSIIVSFIVGFTGWLDFLSFVNASSFHYSDPLFNQDLGFFVFKLPFFETIYNAFFSPILILTLFTALFYIMTGVVRFHSIRFWKKDAVVISPTARRHLGILLTLLFALKGFGYYISAYEIVYSHRGHVVGAGYSDIYASLPVFKILVVVSLVCFLFSLIAFFRKDSRLLTLPVSFLIVFSFFTSGIFPSMLQSLVVVPNELQKEAPYIASEIQMTRYAYGLDKIKEQDYTGVETVTAQDLKNELGTLNNIRLNDPRPMQQIYAQKQGIRQYYKFNDIDVDRYKIGDTYRQVMLSAREISLQDLDPKALTFVNTRFKYTHGFGLTASFANAVTTKGLPAFAVSNVPPQTDYTELKITEPRIYFGELTNDWVVANTKSKEFDYPLGNENAESSYTGKTGIPFTAFNKLMLSLHQMTPRFYLAGEVTSESKLLLYRNVLERAKKLAPFLTYDNDPYTIIDNGKIKWIIDAYTTTNSIPYSSKYSTQDFNYIRNSVKVVVDAYDGTVDFYAVDKEDPILQTYQRIFPGVFKSISEMPYSIKSHLRYPETMFKIQCDMLNTFHMTNTKVFYNKEDAWNVAKEIYGSSEQNVEPYYVIMKLPGETNEEFVLMQPFTPASSTTNSRNNLVAWLAARMDGENYGKLVLYKMPKNMEIDGPFQVESRIDQDPVISQQFALWNQKGSSVLRGNLLVLPIGGNFLFVEPIYLQSTTNSSIPELKRVVIVYEDKITMTETLEEGLKEIFGRYIPSLDTLQETPVDNAGNPDQTNATDTTKTELQSVLDQIKQIREMLDALENQLTTINNKGLTVDSGLDTSQALPTDDNAGNASAGSAKDTAKATVNAGR</sequence>
<comment type="subcellular location">
    <subcellularLocation>
        <location evidence="5">Cell membrane</location>
        <topology evidence="5">Multi-pass membrane protein</topology>
    </subcellularLocation>
</comment>
<accession>A0A857DJ48</accession>
<protein>
    <recommendedName>
        <fullName evidence="5">UPF0182 protein GQ588_07540</fullName>
    </recommendedName>
</protein>
<dbReference type="PANTHER" id="PTHR39344">
    <property type="entry name" value="UPF0182 PROTEIN SLL1060"/>
    <property type="match status" value="1"/>
</dbReference>
<dbReference type="InterPro" id="IPR005372">
    <property type="entry name" value="UPF0182"/>
</dbReference>
<dbReference type="RefSeq" id="WP_019225346.1">
    <property type="nucleotide sequence ID" value="NZ_CP046996.1"/>
</dbReference>
<dbReference type="PANTHER" id="PTHR39344:SF1">
    <property type="entry name" value="UPF0182 PROTEIN SLL1060"/>
    <property type="match status" value="1"/>
</dbReference>
<feature type="region of interest" description="Disordered" evidence="7">
    <location>
        <begin position="866"/>
        <end position="886"/>
    </location>
</feature>
<feature type="transmembrane region" description="Helical" evidence="5">
    <location>
        <begin position="172"/>
        <end position="195"/>
    </location>
</feature>